<dbReference type="PROSITE" id="PS50943">
    <property type="entry name" value="HTH_CROC1"/>
    <property type="match status" value="1"/>
</dbReference>
<dbReference type="CDD" id="cd00093">
    <property type="entry name" value="HTH_XRE"/>
    <property type="match status" value="1"/>
</dbReference>
<dbReference type="GO" id="GO:0003677">
    <property type="term" value="F:DNA binding"/>
    <property type="evidence" value="ECO:0007669"/>
    <property type="project" value="UniProtKB-KW"/>
</dbReference>
<dbReference type="InterPro" id="IPR010982">
    <property type="entry name" value="Lambda_DNA-bd_dom_sf"/>
</dbReference>
<dbReference type="EMBL" id="CP048649">
    <property type="protein sequence ID" value="QIB67822.1"/>
    <property type="molecule type" value="Genomic_DNA"/>
</dbReference>
<dbReference type="Pfam" id="PF01381">
    <property type="entry name" value="HTH_3"/>
    <property type="match status" value="1"/>
</dbReference>
<dbReference type="InterPro" id="IPR050807">
    <property type="entry name" value="TransReg_Diox_bact_type"/>
</dbReference>
<evidence type="ECO:0000313" key="4">
    <source>
        <dbReference type="Proteomes" id="UP000466848"/>
    </source>
</evidence>
<dbReference type="Gene3D" id="1.10.260.40">
    <property type="entry name" value="lambda repressor-like DNA-binding domains"/>
    <property type="match status" value="1"/>
</dbReference>
<gene>
    <name evidence="3" type="ORF">Ami103574_00135</name>
</gene>
<dbReference type="KEGG" id="abut:Ami103574_00135"/>
<dbReference type="InterPro" id="IPR001387">
    <property type="entry name" value="Cro/C1-type_HTH"/>
</dbReference>
<reference evidence="3 4" key="1">
    <citation type="submission" date="2020-02" db="EMBL/GenBank/DDBJ databases">
        <authorList>
            <person name="Kim Y.B."/>
            <person name="Roh S.W."/>
        </authorList>
    </citation>
    <scope>NUCLEOTIDE SEQUENCE [LARGE SCALE GENOMIC DNA]</scope>
    <source>
        <strain evidence="3 4">DSM 103574</strain>
    </source>
</reference>
<evidence type="ECO:0000256" key="1">
    <source>
        <dbReference type="ARBA" id="ARBA00023125"/>
    </source>
</evidence>
<accession>A0A858BR64</accession>
<dbReference type="AlphaFoldDB" id="A0A858BR64"/>
<dbReference type="PANTHER" id="PTHR46797">
    <property type="entry name" value="HTH-TYPE TRANSCRIPTIONAL REGULATOR"/>
    <property type="match status" value="1"/>
</dbReference>
<keyword evidence="1" id="KW-0238">DNA-binding</keyword>
<dbReference type="SMART" id="SM00530">
    <property type="entry name" value="HTH_XRE"/>
    <property type="match status" value="1"/>
</dbReference>
<evidence type="ECO:0000259" key="2">
    <source>
        <dbReference type="PROSITE" id="PS50943"/>
    </source>
</evidence>
<dbReference type="Proteomes" id="UP000466848">
    <property type="component" value="Chromosome"/>
</dbReference>
<dbReference type="RefSeq" id="WP_163064743.1">
    <property type="nucleotide sequence ID" value="NZ_CP048649.1"/>
</dbReference>
<dbReference type="SUPFAM" id="SSF47413">
    <property type="entry name" value="lambda repressor-like DNA-binding domains"/>
    <property type="match status" value="1"/>
</dbReference>
<dbReference type="GO" id="GO:0003700">
    <property type="term" value="F:DNA-binding transcription factor activity"/>
    <property type="evidence" value="ECO:0007669"/>
    <property type="project" value="TreeGrafter"/>
</dbReference>
<keyword evidence="4" id="KW-1185">Reference proteome</keyword>
<feature type="domain" description="HTH cro/C1-type" evidence="2">
    <location>
        <begin position="10"/>
        <end position="64"/>
    </location>
</feature>
<evidence type="ECO:0000313" key="3">
    <source>
        <dbReference type="EMBL" id="QIB67822.1"/>
    </source>
</evidence>
<sequence length="128" mass="14754">MQTTTIGKNIQRFRKKKKLTQKRLAEITGLATGTIQQYELDKRQPNMKILHKIADTLDVTVSDLIWQGEGKAPEPGKYIDTPPYGSRVRTEKDELNLFFDELNGIGQTEAVKRVKELTFIDEYVKKEK</sequence>
<organism evidence="3 4">
    <name type="scientific">Aminipila butyrica</name>
    <dbReference type="NCBI Taxonomy" id="433296"/>
    <lineage>
        <taxon>Bacteria</taxon>
        <taxon>Bacillati</taxon>
        <taxon>Bacillota</taxon>
        <taxon>Clostridia</taxon>
        <taxon>Peptostreptococcales</taxon>
        <taxon>Anaerovoracaceae</taxon>
        <taxon>Aminipila</taxon>
    </lineage>
</organism>
<protein>
    <submittedName>
        <fullName evidence="3">Helix-turn-helix transcriptional regulator</fullName>
    </submittedName>
</protein>
<proteinExistence type="predicted"/>
<dbReference type="GO" id="GO:0005829">
    <property type="term" value="C:cytosol"/>
    <property type="evidence" value="ECO:0007669"/>
    <property type="project" value="TreeGrafter"/>
</dbReference>
<dbReference type="PANTHER" id="PTHR46797:SF1">
    <property type="entry name" value="METHYLPHOSPHONATE SYNTHASE"/>
    <property type="match status" value="1"/>
</dbReference>
<name>A0A858BR64_9FIRM</name>